<keyword evidence="3" id="KW-1185">Reference proteome</keyword>
<accession>A0ABY3C7R8</accession>
<dbReference type="InterPro" id="IPR027417">
    <property type="entry name" value="P-loop_NTPase"/>
</dbReference>
<dbReference type="Proteomes" id="UP000733744">
    <property type="component" value="Unassembled WGS sequence"/>
</dbReference>
<dbReference type="RefSeq" id="WP_127028207.1">
    <property type="nucleotide sequence ID" value="NZ_RYFG02000108.1"/>
</dbReference>
<comment type="caution">
    <text evidence="2">The sequence shown here is derived from an EMBL/GenBank/DDBJ whole genome shotgun (WGS) entry which is preliminary data.</text>
</comment>
<feature type="domain" description="NACHT N-terminal Helical" evidence="1">
    <location>
        <begin position="24"/>
        <end position="198"/>
    </location>
</feature>
<sequence>MLIETTLLKPAAVKVAGSLSATFLSKKVSAHQNNKAQQNQIQLCIEELCEQWLLSVMKSLSAMDYEDQALRDFFQHYNHDLERYVKDEQVAEELLKPLSDTGSQYQLNSELLHQRWQELDLQALPENFDIQEICKLYVKRVQKQSIVSPDLRSLYLAQLSQDSANYLQALRGAWPDFDLDQYKARLSERYKVLDLSALTPPTRDDNDTRLMLQDVFMPQTVKESRPPSELPKERWQQLQNQDNIKNSPEAFRNDEFARLQKSWVQQSSKPVLDIFTRHKLIVLGDPGSGKSSLVRYLLLSCLNPPKNDTWLEPLKGHLPLLIELRSYIAAVTGKHCDNFLDYFHYLGKSEGYALNHQELKKQLKNRSALVMFDGLDEIFDLAQREKITQEIIGFGNDYPKAKILVTSRIIGFDGAALRHAGFSEYTLQDLSLPQIHAFAQGWYQLVFKDHPQEVTNRLQRIQLAVEHSPAIAQLAGNPLLLTIIAIIAKHQELPRDRVLLYEHAAKVLCHHWDVTGHKITDSHANFMLDTDKLDLLRRIAVKMQQAPSGLSGNVIQSEELQQAITDYLIQRWKQPSAKATQLSRVIIKQLHIRNFILCFYGTDSYGFVHRTFLEYFCAAEIVQRFEKKQELSEDDLKTLFLQHYQDDVWHEILRLICGMIDAKFAGLLIDAILTEELESREQNEALILAIQCLAEISDLSEIADTSKQVLACLCRWFEREKDYRNEDIEELFEKNALPAVERIGKNWVGREDFINWIKLDNKRTFSFKGSYCFGGMIAAIWSDSVGLQQDLLALTQSQDISTLHMAFDALARCFNNSTRSLL</sequence>
<dbReference type="EMBL" id="RYFG02000108">
    <property type="protein sequence ID" value="TRW92145.1"/>
    <property type="molecule type" value="Genomic_DNA"/>
</dbReference>
<gene>
    <name evidence="2" type="ORF">EKO24_015030</name>
</gene>
<proteinExistence type="predicted"/>
<protein>
    <recommendedName>
        <fullName evidence="1">NACHT N-terminal Helical domain-containing protein</fullName>
    </recommendedName>
</protein>
<name>A0ABY3C7R8_9GAMM</name>
<evidence type="ECO:0000313" key="2">
    <source>
        <dbReference type="EMBL" id="TRW92145.1"/>
    </source>
</evidence>
<evidence type="ECO:0000313" key="3">
    <source>
        <dbReference type="Proteomes" id="UP000733744"/>
    </source>
</evidence>
<dbReference type="InterPro" id="IPR054569">
    <property type="entry name" value="NNH2"/>
</dbReference>
<dbReference type="Gene3D" id="3.40.50.300">
    <property type="entry name" value="P-loop containing nucleotide triphosphate hydrolases"/>
    <property type="match status" value="1"/>
</dbReference>
<dbReference type="PANTHER" id="PTHR46844">
    <property type="entry name" value="SLR5058 PROTEIN"/>
    <property type="match status" value="1"/>
</dbReference>
<evidence type="ECO:0000259" key="1">
    <source>
        <dbReference type="Pfam" id="PF22734"/>
    </source>
</evidence>
<organism evidence="2 3">
    <name type="scientific">Candidatus Methylobacter oryzae</name>
    <dbReference type="NCBI Taxonomy" id="2497749"/>
    <lineage>
        <taxon>Bacteria</taxon>
        <taxon>Pseudomonadati</taxon>
        <taxon>Pseudomonadota</taxon>
        <taxon>Gammaproteobacteria</taxon>
        <taxon>Methylococcales</taxon>
        <taxon>Methylococcaceae</taxon>
        <taxon>Methylobacter</taxon>
    </lineage>
</organism>
<dbReference type="PANTHER" id="PTHR46844:SF1">
    <property type="entry name" value="SLR5058 PROTEIN"/>
    <property type="match status" value="1"/>
</dbReference>
<reference evidence="2 3" key="1">
    <citation type="journal article" date="2019" name="Antonie Van Leeuwenhoek">
        <title>Description of 'Ca. Methylobacter oryzae' KRF1, a novel species from the environmentally important Methylobacter clade 2.</title>
        <authorList>
            <person name="Khatri K."/>
            <person name="Mohite J.A."/>
            <person name="Pandit P.S."/>
            <person name="Bahulikar R."/>
            <person name="Rahalkar M.C."/>
        </authorList>
    </citation>
    <scope>NUCLEOTIDE SEQUENCE [LARGE SCALE GENOMIC DNA]</scope>
    <source>
        <strain evidence="2 3">KRF1</strain>
    </source>
</reference>
<dbReference type="SUPFAM" id="SSF52540">
    <property type="entry name" value="P-loop containing nucleoside triphosphate hydrolases"/>
    <property type="match status" value="1"/>
</dbReference>
<dbReference type="Pfam" id="PF22734">
    <property type="entry name" value="NNH2"/>
    <property type="match status" value="1"/>
</dbReference>